<name>A0A6P8X766_DROAB</name>
<dbReference type="OrthoDB" id="7863707at2759"/>
<keyword evidence="2" id="KW-1185">Reference proteome</keyword>
<dbReference type="GeneID" id="117573182"/>
<dbReference type="RefSeq" id="XP_034112056.1">
    <property type="nucleotide sequence ID" value="XM_034256165.2"/>
</dbReference>
<dbReference type="AlphaFoldDB" id="A0A6P8X766"/>
<keyword evidence="1" id="KW-0812">Transmembrane</keyword>
<dbReference type="Proteomes" id="UP000515160">
    <property type="component" value="Chromosome X"/>
</dbReference>
<gene>
    <name evidence="3" type="primary">LOC117573182</name>
</gene>
<keyword evidence="1" id="KW-0472">Membrane</keyword>
<evidence type="ECO:0000313" key="2">
    <source>
        <dbReference type="Proteomes" id="UP000515160"/>
    </source>
</evidence>
<reference evidence="3" key="1">
    <citation type="submission" date="2025-08" db="UniProtKB">
        <authorList>
            <consortium name="RefSeq"/>
        </authorList>
    </citation>
    <scope>IDENTIFICATION</scope>
    <source>
        <strain evidence="3">15112-1751.03</strain>
        <tissue evidence="3">Whole Adult</tissue>
    </source>
</reference>
<protein>
    <submittedName>
        <fullName evidence="3">Uncharacterized protein LOC117573182</fullName>
    </submittedName>
</protein>
<keyword evidence="1" id="KW-1133">Transmembrane helix</keyword>
<proteinExistence type="predicted"/>
<accession>A0A6P8X766</accession>
<evidence type="ECO:0000256" key="1">
    <source>
        <dbReference type="SAM" id="Phobius"/>
    </source>
</evidence>
<evidence type="ECO:0000313" key="3">
    <source>
        <dbReference type="RefSeq" id="XP_034112056.1"/>
    </source>
</evidence>
<sequence length="128" mass="14461">MAGFAQEFITLTPLNCVKECRALIQTPKQRNYLTTAALFGLYCGVLLYRAYKKYLIEMKNKMEIIEMQAQEMQSENSYVLDPPPVTSKELLLPPIIDQAEINAGSFESAPRSEIEPFITSHPLLNTST</sequence>
<feature type="transmembrane region" description="Helical" evidence="1">
    <location>
        <begin position="32"/>
        <end position="51"/>
    </location>
</feature>
<organism evidence="2 3">
    <name type="scientific">Drosophila albomicans</name>
    <name type="common">Fruit fly</name>
    <dbReference type="NCBI Taxonomy" id="7291"/>
    <lineage>
        <taxon>Eukaryota</taxon>
        <taxon>Metazoa</taxon>
        <taxon>Ecdysozoa</taxon>
        <taxon>Arthropoda</taxon>
        <taxon>Hexapoda</taxon>
        <taxon>Insecta</taxon>
        <taxon>Pterygota</taxon>
        <taxon>Neoptera</taxon>
        <taxon>Endopterygota</taxon>
        <taxon>Diptera</taxon>
        <taxon>Brachycera</taxon>
        <taxon>Muscomorpha</taxon>
        <taxon>Ephydroidea</taxon>
        <taxon>Drosophilidae</taxon>
        <taxon>Drosophila</taxon>
    </lineage>
</organism>